<keyword evidence="1" id="KW-0472">Membrane</keyword>
<feature type="transmembrane region" description="Helical" evidence="1">
    <location>
        <begin position="57"/>
        <end position="80"/>
    </location>
</feature>
<evidence type="ECO:0000256" key="1">
    <source>
        <dbReference type="SAM" id="Phobius"/>
    </source>
</evidence>
<keyword evidence="1" id="KW-0812">Transmembrane</keyword>
<gene>
    <name evidence="2" type="ORF">Hyperionvirus23_41</name>
</gene>
<name>A0A3G5ACP5_9VIRU</name>
<keyword evidence="1" id="KW-1133">Transmembrane helix</keyword>
<protein>
    <submittedName>
        <fullName evidence="2">Uncharacterized protein</fullName>
    </submittedName>
</protein>
<dbReference type="EMBL" id="MK072405">
    <property type="protein sequence ID" value="AYV84374.1"/>
    <property type="molecule type" value="Genomic_DNA"/>
</dbReference>
<evidence type="ECO:0000313" key="2">
    <source>
        <dbReference type="EMBL" id="AYV84374.1"/>
    </source>
</evidence>
<proteinExistence type="predicted"/>
<accession>A0A3G5ACP5</accession>
<reference evidence="2" key="1">
    <citation type="submission" date="2018-10" db="EMBL/GenBank/DDBJ databases">
        <title>Hidden diversity of soil giant viruses.</title>
        <authorList>
            <person name="Schulz F."/>
            <person name="Alteio L."/>
            <person name="Goudeau D."/>
            <person name="Ryan E.M."/>
            <person name="Malmstrom R.R."/>
            <person name="Blanchard J."/>
            <person name="Woyke T."/>
        </authorList>
    </citation>
    <scope>NUCLEOTIDE SEQUENCE</scope>
    <source>
        <strain evidence="2">HYV1</strain>
    </source>
</reference>
<organism evidence="2">
    <name type="scientific">Hyperionvirus sp</name>
    <dbReference type="NCBI Taxonomy" id="2487770"/>
    <lineage>
        <taxon>Viruses</taxon>
        <taxon>Varidnaviria</taxon>
        <taxon>Bamfordvirae</taxon>
        <taxon>Nucleocytoviricota</taxon>
        <taxon>Megaviricetes</taxon>
        <taxon>Imitervirales</taxon>
        <taxon>Mimiviridae</taxon>
        <taxon>Klosneuvirinae</taxon>
    </lineage>
</organism>
<sequence>MQNKSDNNYFQTLNVFITAQKKPIAHRDASYIDYRNLKMLEDANYLKLKAVRLSEMIYSYNMTCIKIIMYLGMVKIYGIMWNL</sequence>